<dbReference type="Pfam" id="PF24104">
    <property type="entry name" value="At5g52880_ARM"/>
    <property type="match status" value="1"/>
</dbReference>
<dbReference type="PANTHER" id="PTHR47744:SF1">
    <property type="entry name" value="OS05G0526300 PROTEIN"/>
    <property type="match status" value="1"/>
</dbReference>
<dbReference type="PROSITE" id="PS50181">
    <property type="entry name" value="FBOX"/>
    <property type="match status" value="1"/>
</dbReference>
<dbReference type="InterPro" id="IPR001810">
    <property type="entry name" value="F-box_dom"/>
</dbReference>
<comment type="caution">
    <text evidence="2">The sequence shown here is derived from an EMBL/GenBank/DDBJ whole genome shotgun (WGS) entry which is preliminary data.</text>
</comment>
<dbReference type="SUPFAM" id="SSF81383">
    <property type="entry name" value="F-box domain"/>
    <property type="match status" value="1"/>
</dbReference>
<dbReference type="Pfam" id="PF12937">
    <property type="entry name" value="F-box-like"/>
    <property type="match status" value="1"/>
</dbReference>
<evidence type="ECO:0000259" key="1">
    <source>
        <dbReference type="PROSITE" id="PS50181"/>
    </source>
</evidence>
<dbReference type="Proteomes" id="UP001642360">
    <property type="component" value="Unassembled WGS sequence"/>
</dbReference>
<protein>
    <recommendedName>
        <fullName evidence="1">F-box domain-containing protein</fullName>
    </recommendedName>
</protein>
<proteinExistence type="predicted"/>
<name>A0ABC8UWK2_9AQUA</name>
<gene>
    <name evidence="2" type="ORF">ILEXP_LOCUS55446</name>
</gene>
<accession>A0ABC8UWK2</accession>
<evidence type="ECO:0000313" key="3">
    <source>
        <dbReference type="Proteomes" id="UP001642360"/>
    </source>
</evidence>
<dbReference type="EMBL" id="CAUOFW020009168">
    <property type="protein sequence ID" value="CAK9185089.1"/>
    <property type="molecule type" value="Genomic_DNA"/>
</dbReference>
<dbReference type="CDD" id="cd09917">
    <property type="entry name" value="F-box_SF"/>
    <property type="match status" value="1"/>
</dbReference>
<evidence type="ECO:0000313" key="2">
    <source>
        <dbReference type="EMBL" id="CAK9185089.1"/>
    </source>
</evidence>
<dbReference type="AlphaFoldDB" id="A0ABC8UWK2"/>
<feature type="domain" description="F-box" evidence="1">
    <location>
        <begin position="112"/>
        <end position="143"/>
    </location>
</feature>
<keyword evidence="3" id="KW-1185">Reference proteome</keyword>
<dbReference type="InterPro" id="IPR036047">
    <property type="entry name" value="F-box-like_dom_sf"/>
</dbReference>
<dbReference type="Gene3D" id="1.20.1280.50">
    <property type="match status" value="1"/>
</dbReference>
<dbReference type="PANTHER" id="PTHR47744">
    <property type="entry name" value="OS05G0526300 PROTEIN"/>
    <property type="match status" value="1"/>
</dbReference>
<reference evidence="2 3" key="1">
    <citation type="submission" date="2024-02" db="EMBL/GenBank/DDBJ databases">
        <authorList>
            <person name="Vignale AGUSTIN F."/>
            <person name="Sosa J E."/>
            <person name="Modenutti C."/>
        </authorList>
    </citation>
    <scope>NUCLEOTIDE SEQUENCE [LARGE SCALE GENOMIC DNA]</scope>
</reference>
<sequence length="143" mass="16205">MEGLIERYQKLGLRESLSRTYQYPIACKELSFILRGAYSKLPKNLQALIFQDTLTAFRLLPDMQTQTAISAANLLHQSVEAALPKQKRVMAVTEFKHAVVSHKRRSKARQEEEDSAQLPQDVLVLIFSFLDLRSLASAAVVCR</sequence>
<dbReference type="InterPro" id="IPR057039">
    <property type="entry name" value="At5g52880_ARM"/>
</dbReference>
<organism evidence="2 3">
    <name type="scientific">Ilex paraguariensis</name>
    <name type="common">yerba mate</name>
    <dbReference type="NCBI Taxonomy" id="185542"/>
    <lineage>
        <taxon>Eukaryota</taxon>
        <taxon>Viridiplantae</taxon>
        <taxon>Streptophyta</taxon>
        <taxon>Embryophyta</taxon>
        <taxon>Tracheophyta</taxon>
        <taxon>Spermatophyta</taxon>
        <taxon>Magnoliopsida</taxon>
        <taxon>eudicotyledons</taxon>
        <taxon>Gunneridae</taxon>
        <taxon>Pentapetalae</taxon>
        <taxon>asterids</taxon>
        <taxon>campanulids</taxon>
        <taxon>Aquifoliales</taxon>
        <taxon>Aquifoliaceae</taxon>
        <taxon>Ilex</taxon>
    </lineage>
</organism>